<evidence type="ECO:0000256" key="1">
    <source>
        <dbReference type="SAM" id="MobiDB-lite"/>
    </source>
</evidence>
<name>A0A854QNV8_CRYNE</name>
<sequence length="90" mass="10068">MQSSSDPETFNSEHWAKPNPEPLADAQPAKKKANFSIRQRCGDLEYHGSRDWMNASNAARHVSSRRGKTLSNHSSTVKIHRSRVVPMPVG</sequence>
<feature type="region of interest" description="Disordered" evidence="1">
    <location>
        <begin position="1"/>
        <end position="34"/>
    </location>
</feature>
<gene>
    <name evidence="2" type="ORF">C361_01825</name>
</gene>
<reference evidence="2 3" key="1">
    <citation type="submission" date="2017-06" db="EMBL/GenBank/DDBJ databases">
        <title>Global population genomics of the pathogenic fungus Cryptococcus neoformans var. grubii.</title>
        <authorList>
            <person name="Cuomo C."/>
            <person name="Litvintseva A."/>
            <person name="Chen Y."/>
            <person name="Young S."/>
            <person name="Zeng Q."/>
            <person name="Chapman S."/>
            <person name="Gujja S."/>
            <person name="Saif S."/>
            <person name="Birren B."/>
        </authorList>
    </citation>
    <scope>NUCLEOTIDE SEQUENCE [LARGE SCALE GENOMIC DNA]</scope>
    <source>
        <strain evidence="2 3">Tu259-1</strain>
    </source>
</reference>
<feature type="compositionally biased region" description="Polar residues" evidence="1">
    <location>
        <begin position="1"/>
        <end position="12"/>
    </location>
</feature>
<accession>A0A854QNV8</accession>
<comment type="caution">
    <text evidence="2">The sequence shown here is derived from an EMBL/GenBank/DDBJ whole genome shotgun (WGS) entry which is preliminary data.</text>
</comment>
<evidence type="ECO:0000313" key="3">
    <source>
        <dbReference type="Proteomes" id="UP000199727"/>
    </source>
</evidence>
<organism evidence="2 3">
    <name type="scientific">Cryptococcus neoformans Tu259-1</name>
    <dbReference type="NCBI Taxonomy" id="1230072"/>
    <lineage>
        <taxon>Eukaryota</taxon>
        <taxon>Fungi</taxon>
        <taxon>Dikarya</taxon>
        <taxon>Basidiomycota</taxon>
        <taxon>Agaricomycotina</taxon>
        <taxon>Tremellomycetes</taxon>
        <taxon>Tremellales</taxon>
        <taxon>Cryptococcaceae</taxon>
        <taxon>Cryptococcus</taxon>
        <taxon>Cryptococcus neoformans species complex</taxon>
    </lineage>
</organism>
<proteinExistence type="predicted"/>
<dbReference type="EMBL" id="AMKT01000027">
    <property type="protein sequence ID" value="OXG25865.1"/>
    <property type="molecule type" value="Genomic_DNA"/>
</dbReference>
<evidence type="ECO:0000313" key="2">
    <source>
        <dbReference type="EMBL" id="OXG25865.1"/>
    </source>
</evidence>
<protein>
    <submittedName>
        <fullName evidence="2">Uncharacterized protein</fullName>
    </submittedName>
</protein>
<dbReference type="AlphaFoldDB" id="A0A854QNV8"/>
<dbReference type="Proteomes" id="UP000199727">
    <property type="component" value="Unassembled WGS sequence"/>
</dbReference>
<feature type="region of interest" description="Disordered" evidence="1">
    <location>
        <begin position="58"/>
        <end position="90"/>
    </location>
</feature>